<dbReference type="EMBL" id="FOTS01000066">
    <property type="protein sequence ID" value="SFM28416.1"/>
    <property type="molecule type" value="Genomic_DNA"/>
</dbReference>
<dbReference type="STRING" id="1123291.SAMN04490355_106620"/>
<accession>A0A1I4PLD3</accession>
<evidence type="ECO:0000313" key="2">
    <source>
        <dbReference type="Proteomes" id="UP000199520"/>
    </source>
</evidence>
<gene>
    <name evidence="1" type="ORF">SAMN04490355_106620</name>
</gene>
<protein>
    <recommendedName>
        <fullName evidence="3">Helix-turn-helix domain-containing protein</fullName>
    </recommendedName>
</protein>
<keyword evidence="2" id="KW-1185">Reference proteome</keyword>
<sequence length="60" mass="7078">MNSFCLTKDVAKMLNVDAQTVRELFVKHYDELLEVGEINMINDLAILWSPEMIEYIKRFV</sequence>
<dbReference type="AlphaFoldDB" id="A0A1I4PLD3"/>
<dbReference type="RefSeq" id="WP_090943511.1">
    <property type="nucleotide sequence ID" value="NZ_FOTS01000066.1"/>
</dbReference>
<organism evidence="1 2">
    <name type="scientific">Pelosinus propionicus DSM 13327</name>
    <dbReference type="NCBI Taxonomy" id="1123291"/>
    <lineage>
        <taxon>Bacteria</taxon>
        <taxon>Bacillati</taxon>
        <taxon>Bacillota</taxon>
        <taxon>Negativicutes</taxon>
        <taxon>Selenomonadales</taxon>
        <taxon>Sporomusaceae</taxon>
        <taxon>Pelosinus</taxon>
    </lineage>
</organism>
<reference evidence="2" key="1">
    <citation type="submission" date="2016-10" db="EMBL/GenBank/DDBJ databases">
        <authorList>
            <person name="Varghese N."/>
            <person name="Submissions S."/>
        </authorList>
    </citation>
    <scope>NUCLEOTIDE SEQUENCE [LARGE SCALE GENOMIC DNA]</scope>
    <source>
        <strain evidence="2">DSM 13327</strain>
    </source>
</reference>
<evidence type="ECO:0000313" key="1">
    <source>
        <dbReference type="EMBL" id="SFM28416.1"/>
    </source>
</evidence>
<dbReference type="Proteomes" id="UP000199520">
    <property type="component" value="Unassembled WGS sequence"/>
</dbReference>
<proteinExistence type="predicted"/>
<evidence type="ECO:0008006" key="3">
    <source>
        <dbReference type="Google" id="ProtNLM"/>
    </source>
</evidence>
<name>A0A1I4PLD3_9FIRM</name>